<keyword evidence="3" id="KW-0677">Repeat</keyword>
<evidence type="ECO:0000313" key="11">
    <source>
        <dbReference type="Proteomes" id="UP000288805"/>
    </source>
</evidence>
<evidence type="ECO:0000256" key="3">
    <source>
        <dbReference type="ARBA" id="ARBA00022737"/>
    </source>
</evidence>
<feature type="region of interest" description="Disordered" evidence="7">
    <location>
        <begin position="861"/>
        <end position="883"/>
    </location>
</feature>
<gene>
    <name evidence="10" type="primary">VvCHDp000210_20</name>
    <name evidence="10" type="ORF">CK203_029877</name>
</gene>
<feature type="domain" description="Disease resistance protein winged helix" evidence="9">
    <location>
        <begin position="381"/>
        <end position="452"/>
    </location>
</feature>
<dbReference type="Gene3D" id="3.40.50.300">
    <property type="entry name" value="P-loop containing nucleotide triphosphate hydrolases"/>
    <property type="match status" value="1"/>
</dbReference>
<keyword evidence="4" id="KW-0547">Nucleotide-binding</keyword>
<evidence type="ECO:0000256" key="4">
    <source>
        <dbReference type="ARBA" id="ARBA00022741"/>
    </source>
</evidence>
<evidence type="ECO:0000256" key="6">
    <source>
        <dbReference type="ARBA" id="ARBA00022840"/>
    </source>
</evidence>
<evidence type="ECO:0000256" key="7">
    <source>
        <dbReference type="SAM" id="MobiDB-lite"/>
    </source>
</evidence>
<dbReference type="PANTHER" id="PTHR33463">
    <property type="entry name" value="NB-ARC DOMAIN-CONTAINING PROTEIN-RELATED"/>
    <property type="match status" value="1"/>
</dbReference>
<dbReference type="GO" id="GO:0005524">
    <property type="term" value="F:ATP binding"/>
    <property type="evidence" value="ECO:0007669"/>
    <property type="project" value="UniProtKB-KW"/>
</dbReference>
<evidence type="ECO:0000256" key="1">
    <source>
        <dbReference type="ARBA" id="ARBA00008894"/>
    </source>
</evidence>
<dbReference type="Proteomes" id="UP000288805">
    <property type="component" value="Unassembled WGS sequence"/>
</dbReference>
<dbReference type="AlphaFoldDB" id="A0A438IDE3"/>
<comment type="similarity">
    <text evidence="1">Belongs to the disease resistance NB-LRR family.</text>
</comment>
<name>A0A438IDE3_VITVI</name>
<sequence>MEFCDCMPEFSSIIELQRLNDLKSRVERDHDESVPGVNDWSRNVEETGCKVRSMQAKIDANKERCCGGFKNLFLQSRGVAEALKEVRGLEVRGNYLEDLLAASRQARAVELMPVESIVHQPAASQNLATIMNLLNDDAVRTIGVWGQGGIGKTTLVKNLNNMLKDASSTTPPFSIVIWITLSREWDLNSIRVQISQRLEMKEKTNESPDSLAARICERLKKEVKFLLLLDDVWKEIDLGWLWVFPDLKTTRLVKSLTTRFLDVCRGMKTDKEVVIHVLNDDEAWKLFCKSAGEEANLEDVEPVARAITKECGGLPLAINVMGTSMRKKTNKHLWMNALKELQKSVPYNIPGVEDKVYKSLKWSHDSLQGNNIRSCFLYCSLYPEDFSIDISQLVQCWLAEGLLDVDEQQSYEDIYNNGVALVENLKDCCLLENGDDDRSGTVKMHDVVRDVAIWIASSSEDECKSLVQSGIGLRKFPESRLTPSLKRISFMRNKITWLPDSQSSEASTLLLQNNYELKMVPEAFLLGFQALRVLNLSNTNIRNSGILKLPEGMEQLSNLRELNLSGTKELKTFRTGLVSRLSGLEILDMSNSNCRWCLKTETNEGNTALLEELGCLERLIVLMVDLNGTTHPSSEYAPWMERLKSFRIRVHGVHGRISPLGFKIFRQVKKNLLKNKDAKFEERKLLLSGLDLSGKLNGCLLTCAAVLELEGCKGLNNLFDSVGGFVYLKSLSISSSNVRFKPTRRHRSPNDLLPNLEELNLVDLLSLESISELVGIQGRPQVISCCSKLEGNILIKPSQIEDFKQTRKTWQHLEYIYVEECKSLKKLPLNEQSANTLKEIRGEEEWWKQLEWDDDVTSSTLQPLSKVQSGGPDHLKTTRRGEF</sequence>
<keyword evidence="5" id="KW-0611">Plant defense</keyword>
<accession>A0A438IDE3</accession>
<dbReference type="GO" id="GO:0043531">
    <property type="term" value="F:ADP binding"/>
    <property type="evidence" value="ECO:0007669"/>
    <property type="project" value="InterPro"/>
</dbReference>
<dbReference type="Gene3D" id="3.80.10.10">
    <property type="entry name" value="Ribonuclease Inhibitor"/>
    <property type="match status" value="2"/>
</dbReference>
<keyword evidence="2" id="KW-0433">Leucine-rich repeat</keyword>
<dbReference type="Gene3D" id="1.10.8.430">
    <property type="entry name" value="Helical domain of apoptotic protease-activating factors"/>
    <property type="match status" value="1"/>
</dbReference>
<dbReference type="Pfam" id="PF23559">
    <property type="entry name" value="WHD_DRP"/>
    <property type="match status" value="1"/>
</dbReference>
<protein>
    <submittedName>
        <fullName evidence="10">Disease resistance protein</fullName>
    </submittedName>
</protein>
<dbReference type="InterPro" id="IPR050905">
    <property type="entry name" value="Plant_NBS-LRR"/>
</dbReference>
<reference evidence="10 11" key="1">
    <citation type="journal article" date="2018" name="PLoS Genet.">
        <title>Population sequencing reveals clonal diversity and ancestral inbreeding in the grapevine cultivar Chardonnay.</title>
        <authorList>
            <person name="Roach M.J."/>
            <person name="Johnson D.L."/>
            <person name="Bohlmann J."/>
            <person name="van Vuuren H.J."/>
            <person name="Jones S.J."/>
            <person name="Pretorius I.S."/>
            <person name="Schmidt S.A."/>
            <person name="Borneman A.R."/>
        </authorList>
    </citation>
    <scope>NUCLEOTIDE SEQUENCE [LARGE SCALE GENOMIC DNA]</scope>
    <source>
        <strain evidence="11">cv. Chardonnay</strain>
        <tissue evidence="10">Leaf</tissue>
    </source>
</reference>
<keyword evidence="6" id="KW-0067">ATP-binding</keyword>
<evidence type="ECO:0000259" key="9">
    <source>
        <dbReference type="Pfam" id="PF23559"/>
    </source>
</evidence>
<dbReference type="Gene3D" id="1.10.10.10">
    <property type="entry name" value="Winged helix-like DNA-binding domain superfamily/Winged helix DNA-binding domain"/>
    <property type="match status" value="1"/>
</dbReference>
<dbReference type="InterPro" id="IPR032675">
    <property type="entry name" value="LRR_dom_sf"/>
</dbReference>
<dbReference type="InterPro" id="IPR027417">
    <property type="entry name" value="P-loop_NTPase"/>
</dbReference>
<dbReference type="EMBL" id="QGNW01000119">
    <property type="protein sequence ID" value="RVW94750.1"/>
    <property type="molecule type" value="Genomic_DNA"/>
</dbReference>
<dbReference type="InterPro" id="IPR036388">
    <property type="entry name" value="WH-like_DNA-bd_sf"/>
</dbReference>
<dbReference type="FunFam" id="1.10.10.10:FF:000322">
    <property type="entry name" value="Probable disease resistance protein At1g63360"/>
    <property type="match status" value="1"/>
</dbReference>
<feature type="compositionally biased region" description="Basic and acidic residues" evidence="7">
    <location>
        <begin position="873"/>
        <end position="883"/>
    </location>
</feature>
<dbReference type="InterPro" id="IPR058922">
    <property type="entry name" value="WHD_DRP"/>
</dbReference>
<feature type="domain" description="NB-ARC" evidence="8">
    <location>
        <begin position="129"/>
        <end position="294"/>
    </location>
</feature>
<dbReference type="PRINTS" id="PR00364">
    <property type="entry name" value="DISEASERSIST"/>
</dbReference>
<dbReference type="Pfam" id="PF00931">
    <property type="entry name" value="NB-ARC"/>
    <property type="match status" value="1"/>
</dbReference>
<dbReference type="InterPro" id="IPR002182">
    <property type="entry name" value="NB-ARC"/>
</dbReference>
<dbReference type="SUPFAM" id="SSF52540">
    <property type="entry name" value="P-loop containing nucleoside triphosphate hydrolases"/>
    <property type="match status" value="1"/>
</dbReference>
<evidence type="ECO:0000256" key="2">
    <source>
        <dbReference type="ARBA" id="ARBA00022614"/>
    </source>
</evidence>
<evidence type="ECO:0000313" key="10">
    <source>
        <dbReference type="EMBL" id="RVW94750.1"/>
    </source>
</evidence>
<organism evidence="10 11">
    <name type="scientific">Vitis vinifera</name>
    <name type="common">Grape</name>
    <dbReference type="NCBI Taxonomy" id="29760"/>
    <lineage>
        <taxon>Eukaryota</taxon>
        <taxon>Viridiplantae</taxon>
        <taxon>Streptophyta</taxon>
        <taxon>Embryophyta</taxon>
        <taxon>Tracheophyta</taxon>
        <taxon>Spermatophyta</taxon>
        <taxon>Magnoliopsida</taxon>
        <taxon>eudicotyledons</taxon>
        <taxon>Gunneridae</taxon>
        <taxon>Pentapetalae</taxon>
        <taxon>rosids</taxon>
        <taxon>Vitales</taxon>
        <taxon>Vitaceae</taxon>
        <taxon>Viteae</taxon>
        <taxon>Vitis</taxon>
    </lineage>
</organism>
<dbReference type="SUPFAM" id="SSF52058">
    <property type="entry name" value="L domain-like"/>
    <property type="match status" value="1"/>
</dbReference>
<dbReference type="FunFam" id="1.10.8.430:FF:000003">
    <property type="entry name" value="Probable disease resistance protein At5g66910"/>
    <property type="match status" value="1"/>
</dbReference>
<dbReference type="InterPro" id="IPR042197">
    <property type="entry name" value="Apaf_helical"/>
</dbReference>
<dbReference type="GO" id="GO:0006952">
    <property type="term" value="P:defense response"/>
    <property type="evidence" value="ECO:0007669"/>
    <property type="project" value="UniProtKB-KW"/>
</dbReference>
<evidence type="ECO:0000256" key="5">
    <source>
        <dbReference type="ARBA" id="ARBA00022821"/>
    </source>
</evidence>
<evidence type="ECO:0000259" key="8">
    <source>
        <dbReference type="Pfam" id="PF00931"/>
    </source>
</evidence>
<comment type="caution">
    <text evidence="10">The sequence shown here is derived from an EMBL/GenBank/DDBJ whole genome shotgun (WGS) entry which is preliminary data.</text>
</comment>
<proteinExistence type="inferred from homology"/>
<dbReference type="PANTHER" id="PTHR33463:SF202">
    <property type="entry name" value="NB-ARC DOMAIN-CONTAINING PROTEIN"/>
    <property type="match status" value="1"/>
</dbReference>